<dbReference type="EMBL" id="CP039898">
    <property type="protein sequence ID" value="QCL82273.1"/>
    <property type="molecule type" value="Genomic_DNA"/>
</dbReference>
<name>A0AAE6BHY3_AGRTU</name>
<gene>
    <name evidence="1" type="ORF">CFBP5877_18070</name>
</gene>
<accession>A0AAE6BHY3</accession>
<reference evidence="1 2" key="1">
    <citation type="submission" date="2019-04" db="EMBL/GenBank/DDBJ databases">
        <title>Complete genome sequence of Agrobacterium tumefaciens CFBP5877.</title>
        <authorList>
            <person name="Huang Y.-Y."/>
            <person name="Chiang H.-Y."/>
            <person name="Chou L."/>
            <person name="Lai E.-M."/>
            <person name="Kuo C.-H."/>
        </authorList>
    </citation>
    <scope>NUCLEOTIDE SEQUENCE [LARGE SCALE GENOMIC DNA]</scope>
    <source>
        <strain evidence="1 2">CFBP5877</strain>
    </source>
</reference>
<proteinExistence type="predicted"/>
<dbReference type="AlphaFoldDB" id="A0AAE6BHY3"/>
<protein>
    <submittedName>
        <fullName evidence="1">Uncharacterized protein</fullName>
    </submittedName>
</protein>
<evidence type="ECO:0000313" key="1">
    <source>
        <dbReference type="EMBL" id="QCL82273.1"/>
    </source>
</evidence>
<organism evidence="1 2">
    <name type="scientific">Agrobacterium tumefaciens</name>
    <dbReference type="NCBI Taxonomy" id="358"/>
    <lineage>
        <taxon>Bacteria</taxon>
        <taxon>Pseudomonadati</taxon>
        <taxon>Pseudomonadota</taxon>
        <taxon>Alphaproteobacteria</taxon>
        <taxon>Hyphomicrobiales</taxon>
        <taxon>Rhizobiaceae</taxon>
        <taxon>Rhizobium/Agrobacterium group</taxon>
        <taxon>Agrobacterium</taxon>
        <taxon>Agrobacterium tumefaciens complex</taxon>
    </lineage>
</organism>
<evidence type="ECO:0000313" key="2">
    <source>
        <dbReference type="Proteomes" id="UP000298579"/>
    </source>
</evidence>
<sequence>MTAASPLSLVPDCGGLIRTVALALPAAFFAENRVEDTVSPLIPFGNLLSALPSDIIAAIVIDNASLAPARNWLDSLPIRCICELVPLSGNCNIPHPWIQDMFHVRASDRGRGVAPELVLAAENSIGAGLAEHLGAAVTHSDVALAGGNQLLGPDFRLIGHSSLVDDSGIGRQAAAPAHRRQKIEAFDGRSVHSFGYRPQDLGDLPFDLLAVQVDPTAIEGKMHQCGFHVDQFVSVTGLERGGSPLLLVADPVAQGGCNVRAAKELKRKLDASALSLARQGFAIERNPIPLAPAIDTNKCLPRLYNNVVLENVIRSGQKRPFVWIPHFGDTETLEEFDAVNRKIWDGLGFQSIGVAGWSHLSSRNGALRCAIKIIDRDPDTRL</sequence>
<dbReference type="RefSeq" id="WP_080829458.1">
    <property type="nucleotide sequence ID" value="NZ_CP039889.1"/>
</dbReference>
<dbReference type="Proteomes" id="UP000298579">
    <property type="component" value="Chromosome linear"/>
</dbReference>